<proteinExistence type="predicted"/>
<reference evidence="2" key="1">
    <citation type="submission" date="2017-06" db="EMBL/GenBank/DDBJ databases">
        <title>Genome analysis of Fimbriiglobus ruber SP5, the first member of the order Planctomycetales with confirmed chitinolytic capability.</title>
        <authorList>
            <person name="Ravin N.V."/>
            <person name="Rakitin A.L."/>
            <person name="Ivanova A.A."/>
            <person name="Beletsky A.V."/>
            <person name="Kulichevskaya I.S."/>
            <person name="Mardanov A.V."/>
            <person name="Dedysh S.N."/>
        </authorList>
    </citation>
    <scope>NUCLEOTIDE SEQUENCE [LARGE SCALE GENOMIC DNA]</scope>
    <source>
        <strain evidence="2">SP5</strain>
    </source>
</reference>
<evidence type="ECO:0000313" key="2">
    <source>
        <dbReference type="Proteomes" id="UP000214646"/>
    </source>
</evidence>
<evidence type="ECO:0000313" key="1">
    <source>
        <dbReference type="EMBL" id="OWK34367.1"/>
    </source>
</evidence>
<protein>
    <submittedName>
        <fullName evidence="1">Uncharacterized protein</fullName>
    </submittedName>
</protein>
<comment type="caution">
    <text evidence="1">The sequence shown here is derived from an EMBL/GenBank/DDBJ whole genome shotgun (WGS) entry which is preliminary data.</text>
</comment>
<name>A0A225DE20_9BACT</name>
<accession>A0A225DE20</accession>
<dbReference type="Proteomes" id="UP000214646">
    <property type="component" value="Unassembled WGS sequence"/>
</dbReference>
<organism evidence="1 2">
    <name type="scientific">Fimbriiglobus ruber</name>
    <dbReference type="NCBI Taxonomy" id="1908690"/>
    <lineage>
        <taxon>Bacteria</taxon>
        <taxon>Pseudomonadati</taxon>
        <taxon>Planctomycetota</taxon>
        <taxon>Planctomycetia</taxon>
        <taxon>Gemmatales</taxon>
        <taxon>Gemmataceae</taxon>
        <taxon>Fimbriiglobus</taxon>
    </lineage>
</organism>
<sequence length="58" mass="6260">MAEEIDRLTVIAKECGTHAVWGTRPPSEPNGVVLAKTGMLCNGCDRRAMYAGLLFDGH</sequence>
<gene>
    <name evidence="1" type="ORF">FRUB_10338</name>
</gene>
<dbReference type="EMBL" id="NIDE01000020">
    <property type="protein sequence ID" value="OWK34367.1"/>
    <property type="molecule type" value="Genomic_DNA"/>
</dbReference>
<keyword evidence="2" id="KW-1185">Reference proteome</keyword>
<dbReference type="AlphaFoldDB" id="A0A225DE20"/>